<accession>A0A5M3MHN3</accession>
<keyword evidence="6" id="KW-0862">Zinc</keyword>
<dbReference type="FunFam" id="3.30.160.60:FF:000125">
    <property type="entry name" value="Putative zinc finger protein 143"/>
    <property type="match status" value="1"/>
</dbReference>
<keyword evidence="8" id="KW-0238">DNA-binding</keyword>
<dbReference type="GO" id="GO:0005634">
    <property type="term" value="C:nucleus"/>
    <property type="evidence" value="ECO:0007669"/>
    <property type="project" value="UniProtKB-SubCell"/>
</dbReference>
<evidence type="ECO:0000256" key="2">
    <source>
        <dbReference type="ARBA" id="ARBA00004123"/>
    </source>
</evidence>
<keyword evidence="5 11" id="KW-0863">Zinc-finger</keyword>
<feature type="domain" description="C2H2-type" evidence="12">
    <location>
        <begin position="132"/>
        <end position="161"/>
    </location>
</feature>
<dbReference type="GO" id="GO:0008270">
    <property type="term" value="F:zinc ion binding"/>
    <property type="evidence" value="ECO:0007669"/>
    <property type="project" value="UniProtKB-KW"/>
</dbReference>
<dbReference type="PROSITE" id="PS00028">
    <property type="entry name" value="ZINC_FINGER_C2H2_1"/>
    <property type="match status" value="5"/>
</dbReference>
<feature type="domain" description="C2H2-type" evidence="12">
    <location>
        <begin position="68"/>
        <end position="98"/>
    </location>
</feature>
<dbReference type="AlphaFoldDB" id="A0A5M3MHN3"/>
<dbReference type="PANTHER" id="PTHR46179:SF13">
    <property type="entry name" value="C2H2-TYPE DOMAIN-CONTAINING PROTEIN"/>
    <property type="match status" value="1"/>
</dbReference>
<dbReference type="SMART" id="SM00355">
    <property type="entry name" value="ZnF_C2H2"/>
    <property type="match status" value="9"/>
</dbReference>
<comment type="caution">
    <text evidence="13">The sequence shown here is derived from an EMBL/GenBank/DDBJ whole genome shotgun (WGS) entry which is preliminary data.</text>
</comment>
<evidence type="ECO:0000313" key="13">
    <source>
        <dbReference type="EMBL" id="EIW78739.1"/>
    </source>
</evidence>
<proteinExistence type="predicted"/>
<evidence type="ECO:0000256" key="8">
    <source>
        <dbReference type="ARBA" id="ARBA00023125"/>
    </source>
</evidence>
<feature type="domain" description="C2H2-type" evidence="12">
    <location>
        <begin position="256"/>
        <end position="286"/>
    </location>
</feature>
<sequence length="424" mass="47899">MPPSSPRYTCSHAGCPKSYRKPSRLKEHQRSHTGERPFACTTCHKSYLRESHLQAHVRSHLPDSTRPYVCTHDSDCQKRFWTSQHLRVHESTHSGTKIYACLEPGCDEAFSKHHQLRSHVCDVHAPPGTKPYQCDHPSCSKSFSTNQKLRSHLKMHDDRRYTCSHPSCLPPSGSSPAHYPTWTALQSHIRTNHPPTCTHPSCDGRTFASGQNLRAHMKLHEQRDLESLIDQVDSDVDGQTTRPRKRRRGGELGRDWICDIVGCGKDFKSKKALTTHHNVTHLGRRTHVCPHAHCASKFGYKHLLERHLARIHCSSALDETSSEDVSDDYESSEGPILSIESITGQTYEARARANPRLIQCPFPAVEHLMPTSANGAEIDGSSSSAECRHVVSRAYDLTRHLKAEHGLFADRSKVDEWMKAQKRS</sequence>
<evidence type="ECO:0000256" key="7">
    <source>
        <dbReference type="ARBA" id="ARBA00023015"/>
    </source>
</evidence>
<dbReference type="OMA" id="MLTGEGY"/>
<evidence type="ECO:0000256" key="3">
    <source>
        <dbReference type="ARBA" id="ARBA00022723"/>
    </source>
</evidence>
<name>A0A5M3MHN3_CONPW</name>
<dbReference type="FunFam" id="3.30.160.60:FF:000097">
    <property type="entry name" value="Zinc finger protein"/>
    <property type="match status" value="1"/>
</dbReference>
<dbReference type="Proteomes" id="UP000053558">
    <property type="component" value="Unassembled WGS sequence"/>
</dbReference>
<evidence type="ECO:0000259" key="12">
    <source>
        <dbReference type="PROSITE" id="PS50157"/>
    </source>
</evidence>
<dbReference type="InterPro" id="IPR051061">
    <property type="entry name" value="Zinc_finger_trans_reg"/>
</dbReference>
<evidence type="ECO:0000313" key="14">
    <source>
        <dbReference type="Proteomes" id="UP000053558"/>
    </source>
</evidence>
<evidence type="ECO:0000256" key="9">
    <source>
        <dbReference type="ARBA" id="ARBA00023163"/>
    </source>
</evidence>
<evidence type="ECO:0000256" key="1">
    <source>
        <dbReference type="ARBA" id="ARBA00003767"/>
    </source>
</evidence>
<dbReference type="GeneID" id="19208111"/>
<dbReference type="SUPFAM" id="SSF57667">
    <property type="entry name" value="beta-beta-alpha zinc fingers"/>
    <property type="match status" value="3"/>
</dbReference>
<reference evidence="14" key="1">
    <citation type="journal article" date="2012" name="Science">
        <title>The Paleozoic origin of enzymatic lignin decomposition reconstructed from 31 fungal genomes.</title>
        <authorList>
            <person name="Floudas D."/>
            <person name="Binder M."/>
            <person name="Riley R."/>
            <person name="Barry K."/>
            <person name="Blanchette R.A."/>
            <person name="Henrissat B."/>
            <person name="Martinez A.T."/>
            <person name="Otillar R."/>
            <person name="Spatafora J.W."/>
            <person name="Yadav J.S."/>
            <person name="Aerts A."/>
            <person name="Benoit I."/>
            <person name="Boyd A."/>
            <person name="Carlson A."/>
            <person name="Copeland A."/>
            <person name="Coutinho P.M."/>
            <person name="de Vries R.P."/>
            <person name="Ferreira P."/>
            <person name="Findley K."/>
            <person name="Foster B."/>
            <person name="Gaskell J."/>
            <person name="Glotzer D."/>
            <person name="Gorecki P."/>
            <person name="Heitman J."/>
            <person name="Hesse C."/>
            <person name="Hori C."/>
            <person name="Igarashi K."/>
            <person name="Jurgens J.A."/>
            <person name="Kallen N."/>
            <person name="Kersten P."/>
            <person name="Kohler A."/>
            <person name="Kuees U."/>
            <person name="Kumar T.K.A."/>
            <person name="Kuo A."/>
            <person name="LaButti K."/>
            <person name="Larrondo L.F."/>
            <person name="Lindquist E."/>
            <person name="Ling A."/>
            <person name="Lombard V."/>
            <person name="Lucas S."/>
            <person name="Lundell T."/>
            <person name="Martin R."/>
            <person name="McLaughlin D.J."/>
            <person name="Morgenstern I."/>
            <person name="Morin E."/>
            <person name="Murat C."/>
            <person name="Nagy L.G."/>
            <person name="Nolan M."/>
            <person name="Ohm R.A."/>
            <person name="Patyshakuliyeva A."/>
            <person name="Rokas A."/>
            <person name="Ruiz-Duenas F.J."/>
            <person name="Sabat G."/>
            <person name="Salamov A."/>
            <person name="Samejima M."/>
            <person name="Schmutz J."/>
            <person name="Slot J.C."/>
            <person name="St John F."/>
            <person name="Stenlid J."/>
            <person name="Sun H."/>
            <person name="Sun S."/>
            <person name="Syed K."/>
            <person name="Tsang A."/>
            <person name="Wiebenga A."/>
            <person name="Young D."/>
            <person name="Pisabarro A."/>
            <person name="Eastwood D.C."/>
            <person name="Martin F."/>
            <person name="Cullen D."/>
            <person name="Grigoriev I.V."/>
            <person name="Hibbett D.S."/>
        </authorList>
    </citation>
    <scope>NUCLEOTIDE SEQUENCE [LARGE SCALE GENOMIC DNA]</scope>
    <source>
        <strain evidence="14">RWD-64-598 SS2</strain>
    </source>
</reference>
<dbReference type="Gene3D" id="3.30.160.60">
    <property type="entry name" value="Classic Zinc Finger"/>
    <property type="match status" value="6"/>
</dbReference>
<keyword evidence="4" id="KW-0677">Repeat</keyword>
<gene>
    <name evidence="13" type="ORF">CONPUDRAFT_60762</name>
</gene>
<dbReference type="Pfam" id="PF00096">
    <property type="entry name" value="zf-C2H2"/>
    <property type="match status" value="3"/>
</dbReference>
<keyword evidence="10" id="KW-0539">Nucleus</keyword>
<dbReference type="GO" id="GO:0000981">
    <property type="term" value="F:DNA-binding transcription factor activity, RNA polymerase II-specific"/>
    <property type="evidence" value="ECO:0007669"/>
    <property type="project" value="UniProtKB-ARBA"/>
</dbReference>
<dbReference type="KEGG" id="cput:CONPUDRAFT_60762"/>
<keyword evidence="7" id="KW-0805">Transcription regulation</keyword>
<organism evidence="13 14">
    <name type="scientific">Coniophora puteana (strain RWD-64-598)</name>
    <name type="common">Brown rot fungus</name>
    <dbReference type="NCBI Taxonomy" id="741705"/>
    <lineage>
        <taxon>Eukaryota</taxon>
        <taxon>Fungi</taxon>
        <taxon>Dikarya</taxon>
        <taxon>Basidiomycota</taxon>
        <taxon>Agaricomycotina</taxon>
        <taxon>Agaricomycetes</taxon>
        <taxon>Agaricomycetidae</taxon>
        <taxon>Boletales</taxon>
        <taxon>Coniophorineae</taxon>
        <taxon>Coniophoraceae</taxon>
        <taxon>Coniophora</taxon>
    </lineage>
</organism>
<feature type="domain" description="C2H2-type" evidence="12">
    <location>
        <begin position="99"/>
        <end position="129"/>
    </location>
</feature>
<keyword evidence="3" id="KW-0479">Metal-binding</keyword>
<evidence type="ECO:0000256" key="6">
    <source>
        <dbReference type="ARBA" id="ARBA00022833"/>
    </source>
</evidence>
<dbReference type="EMBL" id="JH711582">
    <property type="protein sequence ID" value="EIW78739.1"/>
    <property type="molecule type" value="Genomic_DNA"/>
</dbReference>
<dbReference type="PROSITE" id="PS50157">
    <property type="entry name" value="ZINC_FINGER_C2H2_2"/>
    <property type="match status" value="6"/>
</dbReference>
<dbReference type="RefSeq" id="XP_007771123.1">
    <property type="nucleotide sequence ID" value="XM_007772933.1"/>
</dbReference>
<evidence type="ECO:0000256" key="11">
    <source>
        <dbReference type="PROSITE-ProRule" id="PRU00042"/>
    </source>
</evidence>
<evidence type="ECO:0000256" key="4">
    <source>
        <dbReference type="ARBA" id="ARBA00022737"/>
    </source>
</evidence>
<dbReference type="InterPro" id="IPR036236">
    <property type="entry name" value="Znf_C2H2_sf"/>
</dbReference>
<comment type="subcellular location">
    <subcellularLocation>
        <location evidence="2">Nucleus</location>
    </subcellularLocation>
</comment>
<evidence type="ECO:0000256" key="10">
    <source>
        <dbReference type="ARBA" id="ARBA00023242"/>
    </source>
</evidence>
<keyword evidence="14" id="KW-1185">Reference proteome</keyword>
<dbReference type="GO" id="GO:0000978">
    <property type="term" value="F:RNA polymerase II cis-regulatory region sequence-specific DNA binding"/>
    <property type="evidence" value="ECO:0007669"/>
    <property type="project" value="UniProtKB-ARBA"/>
</dbReference>
<dbReference type="InterPro" id="IPR013087">
    <property type="entry name" value="Znf_C2H2_type"/>
</dbReference>
<comment type="function">
    <text evidence="1">May be involved in transcriptional regulation.</text>
</comment>
<dbReference type="PANTHER" id="PTHR46179">
    <property type="entry name" value="ZINC FINGER PROTEIN"/>
    <property type="match status" value="1"/>
</dbReference>
<evidence type="ECO:0000256" key="5">
    <source>
        <dbReference type="ARBA" id="ARBA00022771"/>
    </source>
</evidence>
<protein>
    <recommendedName>
        <fullName evidence="12">C2H2-type domain-containing protein</fullName>
    </recommendedName>
</protein>
<dbReference type="OrthoDB" id="427030at2759"/>
<keyword evidence="9" id="KW-0804">Transcription</keyword>
<feature type="domain" description="C2H2-type" evidence="12">
    <location>
        <begin position="8"/>
        <end position="37"/>
    </location>
</feature>
<feature type="domain" description="C2H2-type" evidence="12">
    <location>
        <begin position="38"/>
        <end position="65"/>
    </location>
</feature>